<evidence type="ECO:0000313" key="1">
    <source>
        <dbReference type="EMBL" id="KAH8105138.1"/>
    </source>
</evidence>
<dbReference type="EMBL" id="JAEVFJ010000004">
    <property type="protein sequence ID" value="KAH8105138.1"/>
    <property type="molecule type" value="Genomic_DNA"/>
</dbReference>
<sequence length="154" mass="17760">MEYVPHKCSALALWLKARSRHAHPSMQELGFPRHDYSQDCHALKTLGPEYCRWTTGSSIFLLLYGLQTPGPFVLNSDQRVEEAPGLPCTPQNRTCYMPSCFLFHETTDWIDWETEKVQNHQLFIPNPRVSSNISYFLKSTQLVRMNSTLPRGCL</sequence>
<proteinExistence type="predicted"/>
<dbReference type="AlphaFoldDB" id="A0A8K0UUW8"/>
<protein>
    <submittedName>
        <fullName evidence="1">Uncharacterized protein</fullName>
    </submittedName>
</protein>
<gene>
    <name evidence="1" type="ORF">BXZ70DRAFT_507163</name>
</gene>
<accession>A0A8K0UUW8</accession>
<organism evidence="1 2">
    <name type="scientific">Cristinia sonorae</name>
    <dbReference type="NCBI Taxonomy" id="1940300"/>
    <lineage>
        <taxon>Eukaryota</taxon>
        <taxon>Fungi</taxon>
        <taxon>Dikarya</taxon>
        <taxon>Basidiomycota</taxon>
        <taxon>Agaricomycotina</taxon>
        <taxon>Agaricomycetes</taxon>
        <taxon>Agaricomycetidae</taxon>
        <taxon>Agaricales</taxon>
        <taxon>Pleurotineae</taxon>
        <taxon>Stephanosporaceae</taxon>
        <taxon>Cristinia</taxon>
    </lineage>
</organism>
<evidence type="ECO:0000313" key="2">
    <source>
        <dbReference type="Proteomes" id="UP000813824"/>
    </source>
</evidence>
<keyword evidence="2" id="KW-1185">Reference proteome</keyword>
<dbReference type="Proteomes" id="UP000813824">
    <property type="component" value="Unassembled WGS sequence"/>
</dbReference>
<name>A0A8K0UUW8_9AGAR</name>
<reference evidence="1" key="1">
    <citation type="journal article" date="2021" name="New Phytol.">
        <title>Evolutionary innovations through gain and loss of genes in the ectomycorrhizal Boletales.</title>
        <authorList>
            <person name="Wu G."/>
            <person name="Miyauchi S."/>
            <person name="Morin E."/>
            <person name="Kuo A."/>
            <person name="Drula E."/>
            <person name="Varga T."/>
            <person name="Kohler A."/>
            <person name="Feng B."/>
            <person name="Cao Y."/>
            <person name="Lipzen A."/>
            <person name="Daum C."/>
            <person name="Hundley H."/>
            <person name="Pangilinan J."/>
            <person name="Johnson J."/>
            <person name="Barry K."/>
            <person name="LaButti K."/>
            <person name="Ng V."/>
            <person name="Ahrendt S."/>
            <person name="Min B."/>
            <person name="Choi I.G."/>
            <person name="Park H."/>
            <person name="Plett J.M."/>
            <person name="Magnuson J."/>
            <person name="Spatafora J.W."/>
            <person name="Nagy L.G."/>
            <person name="Henrissat B."/>
            <person name="Grigoriev I.V."/>
            <person name="Yang Z.L."/>
            <person name="Xu J."/>
            <person name="Martin F.M."/>
        </authorList>
    </citation>
    <scope>NUCLEOTIDE SEQUENCE</scope>
    <source>
        <strain evidence="1">KKN 215</strain>
    </source>
</reference>
<comment type="caution">
    <text evidence="1">The sequence shown here is derived from an EMBL/GenBank/DDBJ whole genome shotgun (WGS) entry which is preliminary data.</text>
</comment>